<proteinExistence type="inferred from homology"/>
<feature type="domain" description="Flavin reductase like" evidence="5">
    <location>
        <begin position="12"/>
        <end position="156"/>
    </location>
</feature>
<dbReference type="Proteomes" id="UP001212803">
    <property type="component" value="Chromosome"/>
</dbReference>
<gene>
    <name evidence="6" type="ORF">O0235_10825</name>
</gene>
<name>A0ABY7M5I9_9CHLR</name>
<dbReference type="RefSeq" id="WP_270055802.1">
    <property type="nucleotide sequence ID" value="NZ_CP115149.1"/>
</dbReference>
<evidence type="ECO:0000259" key="5">
    <source>
        <dbReference type="SMART" id="SM00903"/>
    </source>
</evidence>
<sequence length="251" mass="26429">MRRLCDPADARRLLNPGPVGIITTAWRGNVNAAPIAWMTPLSIDPPRIGAAIAPERHTAAMIRFSGAFAVNIPGPALLKHTAFLGSLSGLETNKLEAAGLETFRPLFIDAPLIDGCLAWIECLVEDAIKIGDHTLFVADPVKVQADDEAYAGRWLLQSREKSPLTYIGGRHYAVVSDLLEAVVTVDEHGALVTETYPKSARHASSAKPARPNSGASKATKATASASSTNPDPARSAANSGAGPAGPARIER</sequence>
<keyword evidence="7" id="KW-1185">Reference proteome</keyword>
<comment type="similarity">
    <text evidence="3">Belongs to the flavoredoxin family.</text>
</comment>
<dbReference type="InterPro" id="IPR012349">
    <property type="entry name" value="Split_barrel_FMN-bd"/>
</dbReference>
<feature type="compositionally biased region" description="Low complexity" evidence="4">
    <location>
        <begin position="213"/>
        <end position="251"/>
    </location>
</feature>
<comment type="cofactor">
    <cofactor evidence="1">
        <name>FMN</name>
        <dbReference type="ChEBI" id="CHEBI:58210"/>
    </cofactor>
</comment>
<evidence type="ECO:0000256" key="3">
    <source>
        <dbReference type="ARBA" id="ARBA00038054"/>
    </source>
</evidence>
<evidence type="ECO:0000256" key="1">
    <source>
        <dbReference type="ARBA" id="ARBA00001917"/>
    </source>
</evidence>
<keyword evidence="2" id="KW-0285">Flavoprotein</keyword>
<dbReference type="PANTHER" id="PTHR43567:SF1">
    <property type="entry name" value="FLAVOREDOXIN"/>
    <property type="match status" value="1"/>
</dbReference>
<protein>
    <submittedName>
        <fullName evidence="6">Flavin reductase family protein</fullName>
    </submittedName>
</protein>
<dbReference type="InterPro" id="IPR002563">
    <property type="entry name" value="Flavin_Rdtase-like_dom"/>
</dbReference>
<dbReference type="SUPFAM" id="SSF50475">
    <property type="entry name" value="FMN-binding split barrel"/>
    <property type="match status" value="1"/>
</dbReference>
<evidence type="ECO:0000256" key="2">
    <source>
        <dbReference type="ARBA" id="ARBA00022630"/>
    </source>
</evidence>
<reference evidence="6 7" key="1">
    <citation type="journal article" date="2023" name="ISME J.">
        <title>Thermophilic Dehalococcoidia with unusual traits shed light on an unexpected past.</title>
        <authorList>
            <person name="Palmer M."/>
            <person name="Covington J.K."/>
            <person name="Zhou E.M."/>
            <person name="Thomas S.C."/>
            <person name="Habib N."/>
            <person name="Seymour C.O."/>
            <person name="Lai D."/>
            <person name="Johnston J."/>
            <person name="Hashimi A."/>
            <person name="Jiao J.Y."/>
            <person name="Muok A.R."/>
            <person name="Liu L."/>
            <person name="Xian W.D."/>
            <person name="Zhi X.Y."/>
            <person name="Li M.M."/>
            <person name="Silva L.P."/>
            <person name="Bowen B.P."/>
            <person name="Louie K."/>
            <person name="Briegel A."/>
            <person name="Pett-Ridge J."/>
            <person name="Weber P.K."/>
            <person name="Tocheva E.I."/>
            <person name="Woyke T."/>
            <person name="Northen T.R."/>
            <person name="Mayali X."/>
            <person name="Li W.J."/>
            <person name="Hedlund B.P."/>
        </authorList>
    </citation>
    <scope>NUCLEOTIDE SEQUENCE [LARGE SCALE GENOMIC DNA]</scope>
    <source>
        <strain evidence="6 7">YIM 72310</strain>
    </source>
</reference>
<dbReference type="EMBL" id="CP115149">
    <property type="protein sequence ID" value="WBL35275.1"/>
    <property type="molecule type" value="Genomic_DNA"/>
</dbReference>
<dbReference type="Gene3D" id="2.30.110.10">
    <property type="entry name" value="Electron Transport, Fmn-binding Protein, Chain A"/>
    <property type="match status" value="1"/>
</dbReference>
<evidence type="ECO:0000313" key="6">
    <source>
        <dbReference type="EMBL" id="WBL35275.1"/>
    </source>
</evidence>
<evidence type="ECO:0000256" key="4">
    <source>
        <dbReference type="SAM" id="MobiDB-lite"/>
    </source>
</evidence>
<dbReference type="PANTHER" id="PTHR43567">
    <property type="entry name" value="FLAVOREDOXIN-RELATED-RELATED"/>
    <property type="match status" value="1"/>
</dbReference>
<organism evidence="6 7">
    <name type="scientific">Tepidiforma flava</name>
    <dbReference type="NCBI Taxonomy" id="3004094"/>
    <lineage>
        <taxon>Bacteria</taxon>
        <taxon>Bacillati</taxon>
        <taxon>Chloroflexota</taxon>
        <taxon>Tepidiformia</taxon>
        <taxon>Tepidiformales</taxon>
        <taxon>Tepidiformaceae</taxon>
        <taxon>Tepidiforma</taxon>
    </lineage>
</organism>
<dbReference type="SMART" id="SM00903">
    <property type="entry name" value="Flavin_Reduct"/>
    <property type="match status" value="1"/>
</dbReference>
<dbReference type="InterPro" id="IPR052174">
    <property type="entry name" value="Flavoredoxin"/>
</dbReference>
<evidence type="ECO:0000313" key="7">
    <source>
        <dbReference type="Proteomes" id="UP001212803"/>
    </source>
</evidence>
<feature type="region of interest" description="Disordered" evidence="4">
    <location>
        <begin position="196"/>
        <end position="251"/>
    </location>
</feature>
<dbReference type="Pfam" id="PF01613">
    <property type="entry name" value="Flavin_Reduct"/>
    <property type="match status" value="1"/>
</dbReference>
<accession>A0ABY7M5I9</accession>